<keyword evidence="1" id="KW-0812">Transmembrane</keyword>
<gene>
    <name evidence="3" type="ORF">BECKDK2373C_GA0170839_103924</name>
</gene>
<evidence type="ECO:0000259" key="2">
    <source>
        <dbReference type="Pfam" id="PF09851"/>
    </source>
</evidence>
<organism evidence="3">
    <name type="scientific">Candidatus Kentrum sp. DK</name>
    <dbReference type="NCBI Taxonomy" id="2126562"/>
    <lineage>
        <taxon>Bacteria</taxon>
        <taxon>Pseudomonadati</taxon>
        <taxon>Pseudomonadota</taxon>
        <taxon>Gammaproteobacteria</taxon>
        <taxon>Candidatus Kentrum</taxon>
    </lineage>
</organism>
<feature type="transmembrane region" description="Helical" evidence="1">
    <location>
        <begin position="14"/>
        <end position="35"/>
    </location>
</feature>
<dbReference type="AlphaFoldDB" id="A0A450SIY4"/>
<proteinExistence type="predicted"/>
<dbReference type="Pfam" id="PF09851">
    <property type="entry name" value="SHOCT"/>
    <property type="match status" value="1"/>
</dbReference>
<accession>A0A450SIY4</accession>
<sequence length="78" mass="9031">MHDYFTDWHWGFGLGHWGIGILFWITIIALVVVSIRKFTTAGNGPSNADDPIRILKRRYARGEIDKKEFQARKRDLTG</sequence>
<feature type="domain" description="SHOCT" evidence="2">
    <location>
        <begin position="50"/>
        <end position="76"/>
    </location>
</feature>
<evidence type="ECO:0000313" key="3">
    <source>
        <dbReference type="EMBL" id="VFJ53363.1"/>
    </source>
</evidence>
<keyword evidence="1" id="KW-1133">Transmembrane helix</keyword>
<reference evidence="3" key="1">
    <citation type="submission" date="2019-02" db="EMBL/GenBank/DDBJ databases">
        <authorList>
            <person name="Gruber-Vodicka R. H."/>
            <person name="Seah K. B. B."/>
        </authorList>
    </citation>
    <scope>NUCLEOTIDE SEQUENCE</scope>
    <source>
        <strain evidence="3">BECK_DK161</strain>
    </source>
</reference>
<protein>
    <submittedName>
        <fullName evidence="3">Putative membrane protein</fullName>
    </submittedName>
</protein>
<dbReference type="EMBL" id="CAADEY010000039">
    <property type="protein sequence ID" value="VFJ53363.1"/>
    <property type="molecule type" value="Genomic_DNA"/>
</dbReference>
<keyword evidence="1" id="KW-0472">Membrane</keyword>
<evidence type="ECO:0000256" key="1">
    <source>
        <dbReference type="SAM" id="Phobius"/>
    </source>
</evidence>
<name>A0A450SIY4_9GAMM</name>
<dbReference type="InterPro" id="IPR018649">
    <property type="entry name" value="SHOCT"/>
</dbReference>